<evidence type="ECO:0000256" key="1">
    <source>
        <dbReference type="SAM" id="MobiDB-lite"/>
    </source>
</evidence>
<reference evidence="2" key="1">
    <citation type="submission" date="2022-07" db="EMBL/GenBank/DDBJ databases">
        <authorList>
            <person name="Macas J."/>
            <person name="Novak P."/>
            <person name="Neumann P."/>
        </authorList>
    </citation>
    <scope>NUCLEOTIDE SEQUENCE</scope>
</reference>
<feature type="region of interest" description="Disordered" evidence="1">
    <location>
        <begin position="1"/>
        <end position="61"/>
    </location>
</feature>
<gene>
    <name evidence="2" type="ORF">CEPIT_LOCUS14214</name>
</gene>
<comment type="caution">
    <text evidence="2">The sequence shown here is derived from an EMBL/GenBank/DDBJ whole genome shotgun (WGS) entry which is preliminary data.</text>
</comment>
<feature type="non-terminal residue" evidence="2">
    <location>
        <position position="81"/>
    </location>
</feature>
<dbReference type="Proteomes" id="UP001152523">
    <property type="component" value="Unassembled WGS sequence"/>
</dbReference>
<name>A0AAV0DBZ3_9ASTE</name>
<proteinExistence type="predicted"/>
<protein>
    <submittedName>
        <fullName evidence="2">Uncharacterized protein</fullName>
    </submittedName>
</protein>
<feature type="compositionally biased region" description="Basic and acidic residues" evidence="1">
    <location>
        <begin position="1"/>
        <end position="22"/>
    </location>
</feature>
<evidence type="ECO:0000313" key="2">
    <source>
        <dbReference type="EMBL" id="CAH9097969.1"/>
    </source>
</evidence>
<accession>A0AAV0DBZ3</accession>
<dbReference type="AlphaFoldDB" id="A0AAV0DBZ3"/>
<keyword evidence="3" id="KW-1185">Reference proteome</keyword>
<organism evidence="2 3">
    <name type="scientific">Cuscuta epithymum</name>
    <dbReference type="NCBI Taxonomy" id="186058"/>
    <lineage>
        <taxon>Eukaryota</taxon>
        <taxon>Viridiplantae</taxon>
        <taxon>Streptophyta</taxon>
        <taxon>Embryophyta</taxon>
        <taxon>Tracheophyta</taxon>
        <taxon>Spermatophyta</taxon>
        <taxon>Magnoliopsida</taxon>
        <taxon>eudicotyledons</taxon>
        <taxon>Gunneridae</taxon>
        <taxon>Pentapetalae</taxon>
        <taxon>asterids</taxon>
        <taxon>lamiids</taxon>
        <taxon>Solanales</taxon>
        <taxon>Convolvulaceae</taxon>
        <taxon>Cuscuteae</taxon>
        <taxon>Cuscuta</taxon>
        <taxon>Cuscuta subgen. Cuscuta</taxon>
    </lineage>
</organism>
<evidence type="ECO:0000313" key="3">
    <source>
        <dbReference type="Proteomes" id="UP001152523"/>
    </source>
</evidence>
<sequence length="81" mass="9142">MEEVSDETKQGRIWEGKPKEVTAGEDMALDGPKMGRRRVRPPRPAGGSFGDSDQYHKLVINSKSRSRTNDYMSAVGRDWCE</sequence>
<dbReference type="EMBL" id="CAMAPF010000096">
    <property type="protein sequence ID" value="CAH9097969.1"/>
    <property type="molecule type" value="Genomic_DNA"/>
</dbReference>